<feature type="compositionally biased region" description="Basic and acidic residues" evidence="1">
    <location>
        <begin position="1"/>
        <end position="25"/>
    </location>
</feature>
<proteinExistence type="predicted"/>
<gene>
    <name evidence="2" type="ORF">FVP77_16205</name>
</gene>
<accession>A0A5C8HYH7</accession>
<reference evidence="2 3" key="1">
    <citation type="submission" date="2019-08" db="EMBL/GenBank/DDBJ databases">
        <authorList>
            <person name="Dong K."/>
        </authorList>
    </citation>
    <scope>NUCLEOTIDE SEQUENCE [LARGE SCALE GENOMIC DNA]</scope>
    <source>
        <strain evidence="2 3">JCM14558</strain>
    </source>
</reference>
<name>A0A5C8HYH7_9MICO</name>
<evidence type="ECO:0000256" key="1">
    <source>
        <dbReference type="SAM" id="MobiDB-lite"/>
    </source>
</evidence>
<dbReference type="AlphaFoldDB" id="A0A5C8HYH7"/>
<dbReference type="OrthoDB" id="5076766at2"/>
<sequence length="100" mass="11448">MGTNRRYADKIDARIAERTGGHEDSPVTLPHQAYGPRPIEWTQARPPVWVWVQWRDRAAERVRGYVKGYNDRVCIVAIEGPGGGWEIVVWRPAVSHRSTQ</sequence>
<keyword evidence="3" id="KW-1185">Reference proteome</keyword>
<evidence type="ECO:0000313" key="3">
    <source>
        <dbReference type="Proteomes" id="UP000321034"/>
    </source>
</evidence>
<comment type="caution">
    <text evidence="2">The sequence shown here is derived from an EMBL/GenBank/DDBJ whole genome shotgun (WGS) entry which is preliminary data.</text>
</comment>
<dbReference type="Proteomes" id="UP000321034">
    <property type="component" value="Unassembled WGS sequence"/>
</dbReference>
<evidence type="ECO:0000313" key="2">
    <source>
        <dbReference type="EMBL" id="TXK10380.1"/>
    </source>
</evidence>
<protein>
    <submittedName>
        <fullName evidence="2">Uncharacterized protein</fullName>
    </submittedName>
</protein>
<organism evidence="2 3">
    <name type="scientific">Microbacterium hatanonis</name>
    <dbReference type="NCBI Taxonomy" id="404366"/>
    <lineage>
        <taxon>Bacteria</taxon>
        <taxon>Bacillati</taxon>
        <taxon>Actinomycetota</taxon>
        <taxon>Actinomycetes</taxon>
        <taxon>Micrococcales</taxon>
        <taxon>Microbacteriaceae</taxon>
        <taxon>Microbacterium</taxon>
    </lineage>
</organism>
<dbReference type="EMBL" id="VRSV01000002">
    <property type="protein sequence ID" value="TXK10380.1"/>
    <property type="molecule type" value="Genomic_DNA"/>
</dbReference>
<feature type="region of interest" description="Disordered" evidence="1">
    <location>
        <begin position="1"/>
        <end position="31"/>
    </location>
</feature>